<evidence type="ECO:0000256" key="4">
    <source>
        <dbReference type="ARBA" id="ARBA00023136"/>
    </source>
</evidence>
<organism evidence="8 9">
    <name type="scientific">Streptomyces polygonati</name>
    <dbReference type="NCBI Taxonomy" id="1617087"/>
    <lineage>
        <taxon>Bacteria</taxon>
        <taxon>Bacillati</taxon>
        <taxon>Actinomycetota</taxon>
        <taxon>Actinomycetes</taxon>
        <taxon>Kitasatosporales</taxon>
        <taxon>Streptomycetaceae</taxon>
        <taxon>Streptomyces</taxon>
    </lineage>
</organism>
<comment type="caution">
    <text evidence="8">The sequence shown here is derived from an EMBL/GenBank/DDBJ whole genome shotgun (WGS) entry which is preliminary data.</text>
</comment>
<evidence type="ECO:0000256" key="1">
    <source>
        <dbReference type="ARBA" id="ARBA00004127"/>
    </source>
</evidence>
<evidence type="ECO:0000259" key="7">
    <source>
        <dbReference type="Pfam" id="PF02656"/>
    </source>
</evidence>
<dbReference type="Proteomes" id="UP001595765">
    <property type="component" value="Unassembled WGS sequence"/>
</dbReference>
<keyword evidence="3 6" id="KW-1133">Transmembrane helix</keyword>
<reference evidence="9" key="1">
    <citation type="journal article" date="2019" name="Int. J. Syst. Evol. Microbiol.">
        <title>The Global Catalogue of Microorganisms (GCM) 10K type strain sequencing project: providing services to taxonomists for standard genome sequencing and annotation.</title>
        <authorList>
            <consortium name="The Broad Institute Genomics Platform"/>
            <consortium name="The Broad Institute Genome Sequencing Center for Infectious Disease"/>
            <person name="Wu L."/>
            <person name="Ma J."/>
        </authorList>
    </citation>
    <scope>NUCLEOTIDE SEQUENCE [LARGE SCALE GENOMIC DNA]</scope>
    <source>
        <strain evidence="9">CGMCC 4.7237</strain>
    </source>
</reference>
<feature type="compositionally biased region" description="Basic and acidic residues" evidence="5">
    <location>
        <begin position="22"/>
        <end position="33"/>
    </location>
</feature>
<feature type="transmembrane region" description="Helical" evidence="6">
    <location>
        <begin position="103"/>
        <end position="124"/>
    </location>
</feature>
<evidence type="ECO:0000256" key="6">
    <source>
        <dbReference type="SAM" id="Phobius"/>
    </source>
</evidence>
<comment type="subcellular location">
    <subcellularLocation>
        <location evidence="1">Endomembrane system</location>
        <topology evidence="1">Multi-pass membrane protein</topology>
    </subcellularLocation>
</comment>
<evidence type="ECO:0000313" key="8">
    <source>
        <dbReference type="EMBL" id="MFC4036070.1"/>
    </source>
</evidence>
<evidence type="ECO:0000256" key="5">
    <source>
        <dbReference type="SAM" id="MobiDB-lite"/>
    </source>
</evidence>
<evidence type="ECO:0000256" key="3">
    <source>
        <dbReference type="ARBA" id="ARBA00022989"/>
    </source>
</evidence>
<proteinExistence type="predicted"/>
<sequence length="125" mass="13093">MSDAADRPRPGPSGASRVTGVETDRDPGLQPERTRLAWRRTTLSCAVTALLAVRQALRTDGGPLTASALCLVVLAFVVFLWLAHRRIQRLGAEAVGGPPVLPSWAAVSVAGCTVAFAVFGAALLF</sequence>
<keyword evidence="4 6" id="KW-0472">Membrane</keyword>
<accession>A0ABV8HYZ3</accession>
<feature type="transmembrane region" description="Helical" evidence="6">
    <location>
        <begin position="64"/>
        <end position="83"/>
    </location>
</feature>
<evidence type="ECO:0000256" key="2">
    <source>
        <dbReference type="ARBA" id="ARBA00022692"/>
    </source>
</evidence>
<dbReference type="InterPro" id="IPR003807">
    <property type="entry name" value="DUF202"/>
</dbReference>
<dbReference type="EMBL" id="JBHSBB010000034">
    <property type="protein sequence ID" value="MFC4036070.1"/>
    <property type="molecule type" value="Genomic_DNA"/>
</dbReference>
<gene>
    <name evidence="8" type="ORF">ACFO3J_32105</name>
</gene>
<feature type="region of interest" description="Disordered" evidence="5">
    <location>
        <begin position="1"/>
        <end position="33"/>
    </location>
</feature>
<keyword evidence="9" id="KW-1185">Reference proteome</keyword>
<keyword evidence="2 6" id="KW-0812">Transmembrane</keyword>
<feature type="domain" description="DUF202" evidence="7">
    <location>
        <begin position="26"/>
        <end position="89"/>
    </location>
</feature>
<protein>
    <submittedName>
        <fullName evidence="8">DUF202 domain-containing protein</fullName>
    </submittedName>
</protein>
<name>A0ABV8HYZ3_9ACTN</name>
<evidence type="ECO:0000313" key="9">
    <source>
        <dbReference type="Proteomes" id="UP001595765"/>
    </source>
</evidence>
<dbReference type="RefSeq" id="WP_386437104.1">
    <property type="nucleotide sequence ID" value="NZ_JBHSBB010000034.1"/>
</dbReference>
<dbReference type="Pfam" id="PF02656">
    <property type="entry name" value="DUF202"/>
    <property type="match status" value="1"/>
</dbReference>